<dbReference type="Proteomes" id="UP000324897">
    <property type="component" value="Chromosome 6"/>
</dbReference>
<feature type="non-terminal residue" evidence="3">
    <location>
        <position position="1"/>
    </location>
</feature>
<keyword evidence="4" id="KW-1185">Reference proteome</keyword>
<feature type="transmembrane region" description="Helical" evidence="2">
    <location>
        <begin position="105"/>
        <end position="125"/>
    </location>
</feature>
<organism evidence="3 4">
    <name type="scientific">Eragrostis curvula</name>
    <name type="common">weeping love grass</name>
    <dbReference type="NCBI Taxonomy" id="38414"/>
    <lineage>
        <taxon>Eukaryota</taxon>
        <taxon>Viridiplantae</taxon>
        <taxon>Streptophyta</taxon>
        <taxon>Embryophyta</taxon>
        <taxon>Tracheophyta</taxon>
        <taxon>Spermatophyta</taxon>
        <taxon>Magnoliopsida</taxon>
        <taxon>Liliopsida</taxon>
        <taxon>Poales</taxon>
        <taxon>Poaceae</taxon>
        <taxon>PACMAD clade</taxon>
        <taxon>Chloridoideae</taxon>
        <taxon>Eragrostideae</taxon>
        <taxon>Eragrostidinae</taxon>
        <taxon>Eragrostis</taxon>
    </lineage>
</organism>
<dbReference type="Gramene" id="TVU49433">
    <property type="protein sequence ID" value="TVU49433"/>
    <property type="gene ID" value="EJB05_00746"/>
</dbReference>
<gene>
    <name evidence="3" type="ORF">EJB05_00746</name>
</gene>
<protein>
    <submittedName>
        <fullName evidence="3">Uncharacterized protein</fullName>
    </submittedName>
</protein>
<evidence type="ECO:0000313" key="4">
    <source>
        <dbReference type="Proteomes" id="UP000324897"/>
    </source>
</evidence>
<dbReference type="EMBL" id="RWGY01000002">
    <property type="protein sequence ID" value="TVU49433.1"/>
    <property type="molecule type" value="Genomic_DNA"/>
</dbReference>
<proteinExistence type="predicted"/>
<evidence type="ECO:0000313" key="3">
    <source>
        <dbReference type="EMBL" id="TVU49433.1"/>
    </source>
</evidence>
<dbReference type="PANTHER" id="PTHR33115">
    <property type="entry name" value="ARM REPEAT SUPERFAMILY PROTEIN"/>
    <property type="match status" value="1"/>
</dbReference>
<reference evidence="3 4" key="1">
    <citation type="journal article" date="2019" name="Sci. Rep.">
        <title>A high-quality genome of Eragrostis curvula grass provides insights into Poaceae evolution and supports new strategies to enhance forage quality.</title>
        <authorList>
            <person name="Carballo J."/>
            <person name="Santos B.A.C.M."/>
            <person name="Zappacosta D."/>
            <person name="Garbus I."/>
            <person name="Selva J.P."/>
            <person name="Gallo C.A."/>
            <person name="Diaz A."/>
            <person name="Albertini E."/>
            <person name="Caccamo M."/>
            <person name="Echenique V."/>
        </authorList>
    </citation>
    <scope>NUCLEOTIDE SEQUENCE [LARGE SCALE GENOMIC DNA]</scope>
    <source>
        <strain evidence="4">cv. Victoria</strain>
        <tissue evidence="3">Leaf</tissue>
    </source>
</reference>
<comment type="caution">
    <text evidence="3">The sequence shown here is derived from an EMBL/GenBank/DDBJ whole genome shotgun (WGS) entry which is preliminary data.</text>
</comment>
<accession>A0A5J9WMV5</accession>
<keyword evidence="2" id="KW-1133">Transmembrane helix</keyword>
<dbReference type="AlphaFoldDB" id="A0A5J9WMV5"/>
<keyword evidence="2" id="KW-0812">Transmembrane</keyword>
<name>A0A5J9WMV5_9POAL</name>
<evidence type="ECO:0000256" key="2">
    <source>
        <dbReference type="SAM" id="Phobius"/>
    </source>
</evidence>
<feature type="region of interest" description="Disordered" evidence="1">
    <location>
        <begin position="15"/>
        <end position="37"/>
    </location>
</feature>
<keyword evidence="2" id="KW-0472">Membrane</keyword>
<feature type="compositionally biased region" description="Basic and acidic residues" evidence="1">
    <location>
        <begin position="15"/>
        <end position="36"/>
    </location>
</feature>
<sequence>MELVGLRESLERAKRRWGKDDGTFAGSEQRELDSRGTAEMALTDDPHSRAFNSKLSVMSEDIYTITMASSPDGEGDTTMPSALPEERLNIALLITAFGYKVMNSIGMLATIWATVVLLGGFSTLIKKQDFWYVTVIAFVQSFGK</sequence>
<evidence type="ECO:0000256" key="1">
    <source>
        <dbReference type="SAM" id="MobiDB-lite"/>
    </source>
</evidence>
<dbReference type="OrthoDB" id="685634at2759"/>
<dbReference type="PANTHER" id="PTHR33115:SF46">
    <property type="entry name" value="OS05G0141200 PROTEIN"/>
    <property type="match status" value="1"/>
</dbReference>